<dbReference type="PANTHER" id="PTHR11001:SF2">
    <property type="entry name" value="MITOCHONDRIAL FISSION PROCESS PROTEIN 1"/>
    <property type="match status" value="1"/>
</dbReference>
<comment type="caution">
    <text evidence="5">The sequence shown here is derived from an EMBL/GenBank/DDBJ whole genome shotgun (WGS) entry which is preliminary data.</text>
</comment>
<dbReference type="InterPro" id="IPR019560">
    <property type="entry name" value="Mitochondrial_18_kDa_protein"/>
</dbReference>
<evidence type="ECO:0000313" key="6">
    <source>
        <dbReference type="Proteomes" id="UP000708148"/>
    </source>
</evidence>
<dbReference type="Proteomes" id="UP000708148">
    <property type="component" value="Unassembled WGS sequence"/>
</dbReference>
<dbReference type="PANTHER" id="PTHR11001">
    <property type="entry name" value="MITOCHONDRIAL FISSION PROCESS PROTEIN 1"/>
    <property type="match status" value="1"/>
</dbReference>
<proteinExistence type="inferred from homology"/>
<accession>A0A8S1J425</accession>
<feature type="transmembrane region" description="Helical" evidence="4">
    <location>
        <begin position="217"/>
        <end position="236"/>
    </location>
</feature>
<evidence type="ECO:0000256" key="3">
    <source>
        <dbReference type="ARBA" id="ARBA00029631"/>
    </source>
</evidence>
<reference evidence="5" key="1">
    <citation type="submission" date="2020-12" db="EMBL/GenBank/DDBJ databases">
        <authorList>
            <person name="Iha C."/>
        </authorList>
    </citation>
    <scope>NUCLEOTIDE SEQUENCE</scope>
</reference>
<keyword evidence="4" id="KW-0472">Membrane</keyword>
<dbReference type="Pfam" id="PF10558">
    <property type="entry name" value="MTP18"/>
    <property type="match status" value="1"/>
</dbReference>
<dbReference type="OrthoDB" id="424969at2759"/>
<evidence type="ECO:0000256" key="4">
    <source>
        <dbReference type="SAM" id="Phobius"/>
    </source>
</evidence>
<comment type="similarity">
    <text evidence="1">Belongs to the MTFP1 family.</text>
</comment>
<dbReference type="GO" id="GO:0005739">
    <property type="term" value="C:mitochondrion"/>
    <property type="evidence" value="ECO:0007669"/>
    <property type="project" value="TreeGrafter"/>
</dbReference>
<keyword evidence="4" id="KW-1133">Transmembrane helix</keyword>
<keyword evidence="6" id="KW-1185">Reference proteome</keyword>
<dbReference type="EMBL" id="CAJHUC010001304">
    <property type="protein sequence ID" value="CAD7700597.1"/>
    <property type="molecule type" value="Genomic_DNA"/>
</dbReference>
<gene>
    <name evidence="5" type="ORF">OSTQU699_LOCUS5956</name>
</gene>
<dbReference type="AlphaFoldDB" id="A0A8S1J425"/>
<evidence type="ECO:0000256" key="2">
    <source>
        <dbReference type="ARBA" id="ARBA00017835"/>
    </source>
</evidence>
<organism evidence="5 6">
    <name type="scientific">Ostreobium quekettii</name>
    <dbReference type="NCBI Taxonomy" id="121088"/>
    <lineage>
        <taxon>Eukaryota</taxon>
        <taxon>Viridiplantae</taxon>
        <taxon>Chlorophyta</taxon>
        <taxon>core chlorophytes</taxon>
        <taxon>Ulvophyceae</taxon>
        <taxon>TCBD clade</taxon>
        <taxon>Bryopsidales</taxon>
        <taxon>Ostreobineae</taxon>
        <taxon>Ostreobiaceae</taxon>
        <taxon>Ostreobium</taxon>
    </lineage>
</organism>
<keyword evidence="4" id="KW-0812">Transmembrane</keyword>
<feature type="transmembrane region" description="Helical" evidence="4">
    <location>
        <begin position="183"/>
        <end position="205"/>
    </location>
</feature>
<dbReference type="GO" id="GO:0000266">
    <property type="term" value="P:mitochondrial fission"/>
    <property type="evidence" value="ECO:0007669"/>
    <property type="project" value="TreeGrafter"/>
</dbReference>
<name>A0A8S1J425_9CHLO</name>
<sequence>MAGRISHSHNTPAGVVGLGHRLLPAAPVGLRRTHKLSLCRVAGKEVESKPVAVEYPHEDANGNGGFFPTRDPGSFPNVEVAKPSEEVPEEDEYDPLRDGPLRYLGYANECGEAFAAWLPPFGVPLSYAIAIGYVFTDTGDKFFKALKKAEKELGNAQDNDVDVGKLTKLLAGERALDTVVWQLLASVAIPGATIHVIVAITHALLISGLHLDTPDDVLPAAAAFFATVAATLSVPVDTVSTIVEKSVPTFCGLAAIPFIVHPIDETVHAILNVSMRPFARQFLCQQGGSAAGLKMCECSKMEEDFPILEENTSLVEAFRASFDEANKDH</sequence>
<evidence type="ECO:0000256" key="1">
    <source>
        <dbReference type="ARBA" id="ARBA00009224"/>
    </source>
</evidence>
<protein>
    <recommendedName>
        <fullName evidence="2">Mitochondrial fission process protein 1</fullName>
    </recommendedName>
    <alternativeName>
        <fullName evidence="3">Mitochondrial 18 kDa protein</fullName>
    </alternativeName>
</protein>
<evidence type="ECO:0000313" key="5">
    <source>
        <dbReference type="EMBL" id="CAD7700597.1"/>
    </source>
</evidence>